<dbReference type="SUPFAM" id="SSF56112">
    <property type="entry name" value="Protein kinase-like (PK-like)"/>
    <property type="match status" value="1"/>
</dbReference>
<protein>
    <submittedName>
        <fullName evidence="2">Phosphotransferase</fullName>
    </submittedName>
</protein>
<keyword evidence="3" id="KW-1185">Reference proteome</keyword>
<feature type="domain" description="Aminoglycoside phosphotransferase" evidence="1">
    <location>
        <begin position="205"/>
        <end position="271"/>
    </location>
</feature>
<dbReference type="RefSeq" id="WP_190889646.1">
    <property type="nucleotide sequence ID" value="NZ_JACJTE010000007.1"/>
</dbReference>
<dbReference type="Proteomes" id="UP000604661">
    <property type="component" value="Unassembled WGS sequence"/>
</dbReference>
<evidence type="ECO:0000259" key="1">
    <source>
        <dbReference type="Pfam" id="PF01636"/>
    </source>
</evidence>
<organism evidence="2 3">
    <name type="scientific">Nostoc linckia FACHB-391</name>
    <dbReference type="NCBI Taxonomy" id="2692906"/>
    <lineage>
        <taxon>Bacteria</taxon>
        <taxon>Bacillati</taxon>
        <taxon>Cyanobacteriota</taxon>
        <taxon>Cyanophyceae</taxon>
        <taxon>Nostocales</taxon>
        <taxon>Nostocaceae</taxon>
        <taxon>Nostoc</taxon>
    </lineage>
</organism>
<name>A0ABR8ETL4_NOSLI</name>
<gene>
    <name evidence="2" type="ORF">H6G95_09610</name>
</gene>
<comment type="caution">
    <text evidence="2">The sequence shown here is derived from an EMBL/GenBank/DDBJ whole genome shotgun (WGS) entry which is preliminary data.</text>
</comment>
<accession>A0ABR8ETL4</accession>
<sequence length="396" mass="44949">MASFLLSSQNAFDYLILHGLCTQDEKSLSKIELKPAKNFNLLISLPDERKLLIKQEPYKREGNTAGEFLKEWRVHNFLRTFPELSDIRSYFSEAVHFDAKNSIIVFNYLTNYRDLMDFYIEKNLKFFPIEIANVVGTTLASVHRLSINRQNYQEFFQNENTFNQGTPNLNLGMDRVTPAVFGKLPTDGLKFLSLYQRYDSLGEAIAELSNAFTPCCLTHNDLKLNNILLSLSWEEAAFDQSSSDESIIRLIDWERGAWGDPASDLGTLIASYLQLWLHSMMTSKTMAIQESLRLATTPLHLLQPSIRELITAYLTAFPEILEHRPDFLQRVMQFCGFALIKAIQAKLQHEKTFGNKGICILQVAKSLLCRPEASISTIFGVDASALSPINLSPASK</sequence>
<evidence type="ECO:0000313" key="2">
    <source>
        <dbReference type="EMBL" id="MBD2560869.1"/>
    </source>
</evidence>
<dbReference type="Gene3D" id="3.90.1200.10">
    <property type="match status" value="1"/>
</dbReference>
<reference evidence="2 3" key="1">
    <citation type="journal article" date="2020" name="ISME J.">
        <title>Comparative genomics reveals insights into cyanobacterial evolution and habitat adaptation.</title>
        <authorList>
            <person name="Chen M.Y."/>
            <person name="Teng W.K."/>
            <person name="Zhao L."/>
            <person name="Hu C.X."/>
            <person name="Zhou Y.K."/>
            <person name="Han B.P."/>
            <person name="Song L.R."/>
            <person name="Shu W.S."/>
        </authorList>
    </citation>
    <scope>NUCLEOTIDE SEQUENCE [LARGE SCALE GENOMIC DNA]</scope>
    <source>
        <strain evidence="2 3">FACHB-391</strain>
    </source>
</reference>
<dbReference type="EMBL" id="JACJTE010000007">
    <property type="protein sequence ID" value="MBD2560869.1"/>
    <property type="molecule type" value="Genomic_DNA"/>
</dbReference>
<dbReference type="InterPro" id="IPR011009">
    <property type="entry name" value="Kinase-like_dom_sf"/>
</dbReference>
<evidence type="ECO:0000313" key="3">
    <source>
        <dbReference type="Proteomes" id="UP000604661"/>
    </source>
</evidence>
<dbReference type="InterPro" id="IPR002575">
    <property type="entry name" value="Aminoglycoside_PTrfase"/>
</dbReference>
<dbReference type="Pfam" id="PF01636">
    <property type="entry name" value="APH"/>
    <property type="match status" value="1"/>
</dbReference>
<proteinExistence type="predicted"/>